<dbReference type="Proteomes" id="UP000247838">
    <property type="component" value="Unassembled WGS sequence"/>
</dbReference>
<reference evidence="2 3" key="1">
    <citation type="submission" date="2018-05" db="EMBL/GenBank/DDBJ databases">
        <title>Reference genomes for bee gut microbiota database.</title>
        <authorList>
            <person name="Ellegaard K.M."/>
        </authorList>
    </citation>
    <scope>NUCLEOTIDE SEQUENCE [LARGE SCALE GENOMIC DNA]</scope>
    <source>
        <strain evidence="2 3">ESL0167</strain>
    </source>
</reference>
<dbReference type="AlphaFoldDB" id="A0A318MWD9"/>
<sequence>MLIYHKDPKGLTEKEIYPLNTHLSLLQNIRNRFPYGFNHQLTDIYINSEKIDPLTYDLSKKATIFDQVVIVNRQQQQLIIAVVAAIRLSNEVETLHQIIQIINQLITDYTNKLQSIENSIKYIKLGDYGVGGLAIRDAGDGSYSKECRFFYLPHGAIGSPLPTSALTGIHIVNHSEWGLQIIGQDGVPNPRIFARTIGYGRFIKNAEFITSANSTVDSNGFLKAASPILRLFASDDVNPDDGFIKAGFAHVNDEAKNAYAKKIAVGHYEIHGSLGFAKDGWYITLPEDANGNKKFFADYSVDENNIITIKTYTRKFDTNRCEIVAGDPIDITSGRWIDVRLEMMVNDPPYKQSEE</sequence>
<dbReference type="EMBL" id="QGLM01000014">
    <property type="protein sequence ID" value="PXY95156.1"/>
    <property type="molecule type" value="Genomic_DNA"/>
</dbReference>
<dbReference type="InterPro" id="IPR058008">
    <property type="entry name" value="Gp26_C"/>
</dbReference>
<evidence type="ECO:0000313" key="2">
    <source>
        <dbReference type="EMBL" id="PXY95156.1"/>
    </source>
</evidence>
<organism evidence="2 3">
    <name type="scientific">Frischella perrara</name>
    <dbReference type="NCBI Taxonomy" id="1267021"/>
    <lineage>
        <taxon>Bacteria</taxon>
        <taxon>Pseudomonadati</taxon>
        <taxon>Pseudomonadota</taxon>
        <taxon>Gammaproteobacteria</taxon>
        <taxon>Orbales</taxon>
        <taxon>Orbaceae</taxon>
        <taxon>Frischella</taxon>
    </lineage>
</organism>
<comment type="caution">
    <text evidence="2">The sequence shown here is derived from an EMBL/GenBank/DDBJ whole genome shotgun (WGS) entry which is preliminary data.</text>
</comment>
<proteinExistence type="predicted"/>
<evidence type="ECO:0000313" key="3">
    <source>
        <dbReference type="Proteomes" id="UP000247838"/>
    </source>
</evidence>
<feature type="domain" description="Phage tail protein C-terminal" evidence="1">
    <location>
        <begin position="213"/>
        <end position="344"/>
    </location>
</feature>
<dbReference type="RefSeq" id="WP_110443679.1">
    <property type="nucleotide sequence ID" value="NZ_QGLM01000014.1"/>
</dbReference>
<name>A0A318MWD9_FRIPE</name>
<gene>
    <name evidence="2" type="ORF">DKK76_06825</name>
</gene>
<evidence type="ECO:0000259" key="1">
    <source>
        <dbReference type="Pfam" id="PF25670"/>
    </source>
</evidence>
<dbReference type="Pfam" id="PF25670">
    <property type="entry name" value="Phage_tail_C_2"/>
    <property type="match status" value="1"/>
</dbReference>
<accession>A0A318MWD9</accession>
<protein>
    <recommendedName>
        <fullName evidence="1">Phage tail protein C-terminal domain-containing protein</fullName>
    </recommendedName>
</protein>